<evidence type="ECO:0000313" key="3">
    <source>
        <dbReference type="EMBL" id="CAG5106745.1"/>
    </source>
</evidence>
<proteinExistence type="predicted"/>
<sequence>MTRFRVKLSGGEIASTKIPITKTSTSSLSPCELVTELTTVSNQADPIEATNWLKQAVFTAAVTSTLWFFFMIYKKYEMRVRRSITDCRRSTFSRERKDPKDNRSEEEIQTKEKKPDVKNEGSKNDESTKKKKDENWTPGPDWMRLNRLWRAKKKEDQSRIEETEPRIMENCDFYAQYRFDYVSEEEVGALCACRESMEEKVDVDSILQIASLSAVGACFLLMVILIALITKKKPATPKRNLLISRPTHLPEDI</sequence>
<feature type="region of interest" description="Disordered" evidence="1">
    <location>
        <begin position="91"/>
        <end position="139"/>
    </location>
</feature>
<dbReference type="Proteomes" id="UP001158576">
    <property type="component" value="Chromosome 1"/>
</dbReference>
<name>A0ABN7SY71_OIKDI</name>
<accession>A0ABN7SY71</accession>
<organism evidence="3 4">
    <name type="scientific">Oikopleura dioica</name>
    <name type="common">Tunicate</name>
    <dbReference type="NCBI Taxonomy" id="34765"/>
    <lineage>
        <taxon>Eukaryota</taxon>
        <taxon>Metazoa</taxon>
        <taxon>Chordata</taxon>
        <taxon>Tunicata</taxon>
        <taxon>Appendicularia</taxon>
        <taxon>Copelata</taxon>
        <taxon>Oikopleuridae</taxon>
        <taxon>Oikopleura</taxon>
    </lineage>
</organism>
<keyword evidence="2" id="KW-0472">Membrane</keyword>
<evidence type="ECO:0000256" key="1">
    <source>
        <dbReference type="SAM" id="MobiDB-lite"/>
    </source>
</evidence>
<feature type="compositionally biased region" description="Basic and acidic residues" evidence="1">
    <location>
        <begin position="91"/>
        <end position="135"/>
    </location>
</feature>
<gene>
    <name evidence="3" type="ORF">OKIOD_LOCUS11747</name>
</gene>
<dbReference type="EMBL" id="OU015566">
    <property type="protein sequence ID" value="CAG5106745.1"/>
    <property type="molecule type" value="Genomic_DNA"/>
</dbReference>
<feature type="transmembrane region" description="Helical" evidence="2">
    <location>
        <begin position="52"/>
        <end position="73"/>
    </location>
</feature>
<keyword evidence="2" id="KW-1133">Transmembrane helix</keyword>
<evidence type="ECO:0000256" key="2">
    <source>
        <dbReference type="SAM" id="Phobius"/>
    </source>
</evidence>
<keyword evidence="4" id="KW-1185">Reference proteome</keyword>
<evidence type="ECO:0000313" key="4">
    <source>
        <dbReference type="Proteomes" id="UP001158576"/>
    </source>
</evidence>
<keyword evidence="2" id="KW-0812">Transmembrane</keyword>
<feature type="transmembrane region" description="Helical" evidence="2">
    <location>
        <begin position="206"/>
        <end position="229"/>
    </location>
</feature>
<reference evidence="3 4" key="1">
    <citation type="submission" date="2021-04" db="EMBL/GenBank/DDBJ databases">
        <authorList>
            <person name="Bliznina A."/>
        </authorList>
    </citation>
    <scope>NUCLEOTIDE SEQUENCE [LARGE SCALE GENOMIC DNA]</scope>
</reference>
<protein>
    <submittedName>
        <fullName evidence="3">Oidioi.mRNA.OKI2018_I69.chr1.g2982.t1.cds</fullName>
    </submittedName>
</protein>